<organism evidence="2 3">
    <name type="scientific">Algoriphagus sanaruensis</name>
    <dbReference type="NCBI Taxonomy" id="1727163"/>
    <lineage>
        <taxon>Bacteria</taxon>
        <taxon>Pseudomonadati</taxon>
        <taxon>Bacteroidota</taxon>
        <taxon>Cytophagia</taxon>
        <taxon>Cytophagales</taxon>
        <taxon>Cyclobacteriaceae</taxon>
        <taxon>Algoriphagus</taxon>
    </lineage>
</organism>
<sequence>MSEDSIHKHILAELPVCILTLDKDFLVTYSNPSSRSVLGIESGEAIGKLFFDLIPEFEKIKIEFLYRNLSFVLAKHTNFHYSADFNYKINHTIFTNEQGISVILEKERYKYTPSKDESENKFKHLLDGLPGGILVVDRQYLKAAFSNRVFQQWLGVAEEEILRMTISELFEKQDRDLLSKELSKIAAVQRRKIGPLNLLAEDSTKIPVEITMVETEWNHRPCHCLFLTDYRNQAESDRIQAEYQKYEQIFNELAINFINIPTDQLMDSIEEALGIAGRLSNSDRAYTLILEKESNNLLLQFTWVEEGIPSFKEEIKFIPLDLLRPIQDELLKNKFISLTHTKEFPDNHPFKNLLTLFKIQDMVMVPIMDNQNLLGITGFAKVSKDIPYTESELIPIQIVSEIISNTLVKKATETLLKESEEENRKVFQNLSTGIIYQDRTGKIIKANPSSLHLLGLSFEEIQHGVIQNPSWQAFSVNGEKINSLQQVSQRCFDTGLPIVKEIITITRPYSTRPIWLSVDAIPEFLPDQVQAHRVFISLNDITERIEAESNLEKNIKLLEAIVENSHSAIFVKDTDSRYIMVNRRWEIVTGFSREEVIGRKLEEYLDPKLAEKYTRNDEDILIHGKTTFTEESLEQAETNGIKSQIQYFLSIKFPYRNGKGEIIGMCGIATDITAVKEASLMVEEREANLNGILESVSENIWSVDKDLNILFTNQLFFNEFFRSYGVELLKGQNILTSIPVPSERKKWEKRYHEVMASRKTLQFNDVIPTPQKTYYLEVVMYPIVINDQLEGISVFSKDITEKIALEESSALYSSLFESATNEIYLISTDTKTIQKANKAALLNTGYSWEEIQNFSIDHLINTEDQQNISTALNKVIEEKNATEFIEFNILRKDRTTYAAEALIQHFHYEGKDFISAFVTDISERKKTQLALRESELRFSQIFKENVTPMLLIDPHTGNVEDANPSASTYYGYDIDTFKTKNLLDVNYTFVQSPEEMMEATKQVIGTGKGKFLFNHKLKSGEIRSVEVFCSKITINNKELVHEIIQDVTDRTNYFNALVKQNEALKEIAWIQSHIVRAPLAKIMGLVQLLQEEKEGDDYSFEFILQAILNASKELDKVILDISEKSNDAKHLFE</sequence>
<accession>A0A142EI69</accession>
<proteinExistence type="predicted"/>
<evidence type="ECO:0000313" key="2">
    <source>
        <dbReference type="EMBL" id="AMQ54824.1"/>
    </source>
</evidence>
<dbReference type="InterPro" id="IPR029016">
    <property type="entry name" value="GAF-like_dom_sf"/>
</dbReference>
<dbReference type="Gene3D" id="3.30.450.20">
    <property type="entry name" value="PAS domain"/>
    <property type="match status" value="7"/>
</dbReference>
<dbReference type="GO" id="GO:0000155">
    <property type="term" value="F:phosphorelay sensor kinase activity"/>
    <property type="evidence" value="ECO:0007669"/>
    <property type="project" value="InterPro"/>
</dbReference>
<dbReference type="RefSeq" id="WP_067542134.1">
    <property type="nucleotide sequence ID" value="NZ_CP012836.1"/>
</dbReference>
<dbReference type="PANTHER" id="PTHR44757">
    <property type="entry name" value="DIGUANYLATE CYCLASE DGCP"/>
    <property type="match status" value="1"/>
</dbReference>
<dbReference type="InterPro" id="IPR036097">
    <property type="entry name" value="HisK_dim/P_sf"/>
</dbReference>
<dbReference type="Gene3D" id="3.30.450.40">
    <property type="match status" value="1"/>
</dbReference>
<feature type="domain" description="PAS" evidence="1">
    <location>
        <begin position="419"/>
        <end position="461"/>
    </location>
</feature>
<evidence type="ECO:0000259" key="1">
    <source>
        <dbReference type="PROSITE" id="PS50112"/>
    </source>
</evidence>
<reference evidence="2 3" key="2">
    <citation type="journal article" date="2016" name="Genome Announc.">
        <title>Complete Genome Sequence of Algoriphagus sp. Strain M8-2, Isolated from a Brackish Lake.</title>
        <authorList>
            <person name="Muraguchi Y."/>
            <person name="Kushimoto K."/>
            <person name="Ohtsubo Y."/>
            <person name="Suzuki T."/>
            <person name="Dohra H."/>
            <person name="Kimbara K."/>
            <person name="Shintani M."/>
        </authorList>
    </citation>
    <scope>NUCLEOTIDE SEQUENCE [LARGE SCALE GENOMIC DNA]</scope>
    <source>
        <strain evidence="2 3">M8-2</strain>
    </source>
</reference>
<dbReference type="EMBL" id="CP012836">
    <property type="protein sequence ID" value="AMQ54824.1"/>
    <property type="molecule type" value="Genomic_DNA"/>
</dbReference>
<dbReference type="InterPro" id="IPR013656">
    <property type="entry name" value="PAS_4"/>
</dbReference>
<dbReference type="CDD" id="cd00130">
    <property type="entry name" value="PAS"/>
    <property type="match status" value="5"/>
</dbReference>
<dbReference type="OrthoDB" id="9124519at2"/>
<protein>
    <recommendedName>
        <fullName evidence="1">PAS domain-containing protein</fullName>
    </recommendedName>
</protein>
<dbReference type="InterPro" id="IPR001610">
    <property type="entry name" value="PAC"/>
</dbReference>
<dbReference type="PANTHER" id="PTHR44757:SF2">
    <property type="entry name" value="BIOFILM ARCHITECTURE MAINTENANCE PROTEIN MBAA"/>
    <property type="match status" value="1"/>
</dbReference>
<dbReference type="Proteomes" id="UP000073816">
    <property type="component" value="Chromosome"/>
</dbReference>
<feature type="domain" description="PAS" evidence="1">
    <location>
        <begin position="3"/>
        <end position="54"/>
    </location>
</feature>
<dbReference type="STRING" id="1727163.AO498_00350"/>
<dbReference type="InterPro" id="IPR052155">
    <property type="entry name" value="Biofilm_reg_signaling"/>
</dbReference>
<dbReference type="KEGG" id="alm:AO498_00350"/>
<dbReference type="PROSITE" id="PS50112">
    <property type="entry name" value="PAS"/>
    <property type="match status" value="5"/>
</dbReference>
<dbReference type="GO" id="GO:0006355">
    <property type="term" value="P:regulation of DNA-templated transcription"/>
    <property type="evidence" value="ECO:0007669"/>
    <property type="project" value="InterPro"/>
</dbReference>
<gene>
    <name evidence="2" type="ORF">AO498_00350</name>
</gene>
<dbReference type="SMART" id="SM00091">
    <property type="entry name" value="PAS"/>
    <property type="match status" value="7"/>
</dbReference>
<dbReference type="Pfam" id="PF13188">
    <property type="entry name" value="PAS_8"/>
    <property type="match status" value="1"/>
</dbReference>
<name>A0A142EI69_9BACT</name>
<dbReference type="Pfam" id="PF00989">
    <property type="entry name" value="PAS"/>
    <property type="match status" value="1"/>
</dbReference>
<dbReference type="PATRIC" id="fig|1727163.4.peg.75"/>
<dbReference type="SUPFAM" id="SSF55781">
    <property type="entry name" value="GAF domain-like"/>
    <property type="match status" value="1"/>
</dbReference>
<feature type="domain" description="PAS" evidence="1">
    <location>
        <begin position="118"/>
        <end position="189"/>
    </location>
</feature>
<dbReference type="Pfam" id="PF08448">
    <property type="entry name" value="PAS_4"/>
    <property type="match status" value="1"/>
</dbReference>
<dbReference type="InterPro" id="IPR000014">
    <property type="entry name" value="PAS"/>
</dbReference>
<dbReference type="SMART" id="SM00086">
    <property type="entry name" value="PAC"/>
    <property type="match status" value="4"/>
</dbReference>
<evidence type="ECO:0000313" key="3">
    <source>
        <dbReference type="Proteomes" id="UP000073816"/>
    </source>
</evidence>
<dbReference type="InterPro" id="IPR035965">
    <property type="entry name" value="PAS-like_dom_sf"/>
</dbReference>
<dbReference type="SUPFAM" id="SSF47384">
    <property type="entry name" value="Homodimeric domain of signal transducing histidine kinase"/>
    <property type="match status" value="1"/>
</dbReference>
<dbReference type="InterPro" id="IPR013767">
    <property type="entry name" value="PAS_fold"/>
</dbReference>
<feature type="domain" description="PAS" evidence="1">
    <location>
        <begin position="808"/>
        <end position="879"/>
    </location>
</feature>
<reference evidence="3" key="1">
    <citation type="submission" date="2015-09" db="EMBL/GenBank/DDBJ databases">
        <title>Complete sequence of Algoriphagus sp. M8-2.</title>
        <authorList>
            <person name="Shintani M."/>
        </authorList>
    </citation>
    <scope>NUCLEOTIDE SEQUENCE [LARGE SCALE GENOMIC DNA]</scope>
    <source>
        <strain evidence="3">M8-2</strain>
    </source>
</reference>
<dbReference type="SUPFAM" id="SSF55785">
    <property type="entry name" value="PYP-like sensor domain (PAS domain)"/>
    <property type="match status" value="7"/>
</dbReference>
<dbReference type="Pfam" id="PF13426">
    <property type="entry name" value="PAS_9"/>
    <property type="match status" value="4"/>
</dbReference>
<keyword evidence="3" id="KW-1185">Reference proteome</keyword>
<dbReference type="AlphaFoldDB" id="A0A142EI69"/>
<dbReference type="NCBIfam" id="TIGR00229">
    <property type="entry name" value="sensory_box"/>
    <property type="match status" value="5"/>
</dbReference>
<feature type="domain" description="PAS" evidence="1">
    <location>
        <begin position="554"/>
        <end position="624"/>
    </location>
</feature>